<evidence type="ECO:0000313" key="4">
    <source>
        <dbReference type="Proteomes" id="UP001341281"/>
    </source>
</evidence>
<dbReference type="PANTHER" id="PTHR33499:SF43">
    <property type="entry name" value="TRANSPOSASE, PTTA_EN_SPM, PLANT"/>
    <property type="match status" value="1"/>
</dbReference>
<dbReference type="Proteomes" id="UP001341281">
    <property type="component" value="Chromosome 08"/>
</dbReference>
<proteinExistence type="predicted"/>
<keyword evidence="1" id="KW-0175">Coiled coil</keyword>
<feature type="region of interest" description="Disordered" evidence="2">
    <location>
        <begin position="408"/>
        <end position="437"/>
    </location>
</feature>
<evidence type="ECO:0000256" key="2">
    <source>
        <dbReference type="SAM" id="MobiDB-lite"/>
    </source>
</evidence>
<sequence length="711" mass="82620">MPSIADPTMAATDDGREKDGDDAPLETLSLDLPPDGEKGELWNILFECIGAPRDRDFVELGLDRAYISFFNLLRLQEQLGYSLRDYMYHKKRCGKDVASLEVIDTQRKAREMVESNETERRIRITMTKDPLTELQVSISPIKHTRETTMNEEPHVEEDINEYKIWLAEMVYVYPEMGKEYKDDYRQATIKTYKQWLTTQNKLPDDHTNDDPTIPEDETQDSTPSLTKWPSHARRHKEKVNGVCGQGPKKRGRGTLKGYTGAYKRIKIGSQKLQIQFSSRLGGPIGINHRTFVDEVTMFTRMRAPLIGVKSWKDVMDNVKESIASDVLNKWDLQNIDNAEQKILDIARERYKGWRGTLSATYKGYKTDADRMKNKPEDVDTIEWYYLLKYFATEEFKQISRKNTGCCKEKKSKHCTGSTSFSQRSFQQRDQETGEEPDDIELWLSTHTRNGRWTNSASQDVYDNAISRLSERETEQEGSNPTRKERNDIFQKTYKETIGCKTTRIYGHGALAKYPTRAQLMVAQIEHSRVTAADQQKRIELEADVQKLKEQVARDVAEREKFAQEVQEREQLKWEELREQLREDFRAQFRKEMQSMFAAKQQSNPPSNTENDGTPMPPVGKNNNKNQLARNLFNNKNSNSNVTPTYISSEQLRKSTRTRNRQIQIEWSTGWSSITFCYCFVEKYRLDVDDPRQSQAKELHNRGQDIAIFPSL</sequence>
<accession>A0AAQ3UFT7</accession>
<organism evidence="3 4">
    <name type="scientific">Paspalum notatum var. saurae</name>
    <dbReference type="NCBI Taxonomy" id="547442"/>
    <lineage>
        <taxon>Eukaryota</taxon>
        <taxon>Viridiplantae</taxon>
        <taxon>Streptophyta</taxon>
        <taxon>Embryophyta</taxon>
        <taxon>Tracheophyta</taxon>
        <taxon>Spermatophyta</taxon>
        <taxon>Magnoliopsida</taxon>
        <taxon>Liliopsida</taxon>
        <taxon>Poales</taxon>
        <taxon>Poaceae</taxon>
        <taxon>PACMAD clade</taxon>
        <taxon>Panicoideae</taxon>
        <taxon>Andropogonodae</taxon>
        <taxon>Paspaleae</taxon>
        <taxon>Paspalinae</taxon>
        <taxon>Paspalum</taxon>
    </lineage>
</organism>
<dbReference type="Pfam" id="PF03004">
    <property type="entry name" value="Transposase_24"/>
    <property type="match status" value="1"/>
</dbReference>
<reference evidence="3 4" key="1">
    <citation type="submission" date="2024-02" db="EMBL/GenBank/DDBJ databases">
        <title>High-quality chromosome-scale genome assembly of Pensacola bahiagrass (Paspalum notatum Flugge var. saurae).</title>
        <authorList>
            <person name="Vega J.M."/>
            <person name="Podio M."/>
            <person name="Orjuela J."/>
            <person name="Siena L.A."/>
            <person name="Pessino S.C."/>
            <person name="Combes M.C."/>
            <person name="Mariac C."/>
            <person name="Albertini E."/>
            <person name="Pupilli F."/>
            <person name="Ortiz J.P.A."/>
            <person name="Leblanc O."/>
        </authorList>
    </citation>
    <scope>NUCLEOTIDE SEQUENCE [LARGE SCALE GENOMIC DNA]</scope>
    <source>
        <strain evidence="3">R1</strain>
        <tissue evidence="3">Leaf</tissue>
    </source>
</reference>
<evidence type="ECO:0000313" key="3">
    <source>
        <dbReference type="EMBL" id="WVZ89360.1"/>
    </source>
</evidence>
<name>A0AAQ3UFT7_PASNO</name>
<feature type="region of interest" description="Disordered" evidence="2">
    <location>
        <begin position="1"/>
        <end position="27"/>
    </location>
</feature>
<feature type="compositionally biased region" description="Polar residues" evidence="2">
    <location>
        <begin position="599"/>
        <end position="611"/>
    </location>
</feature>
<dbReference type="AlphaFoldDB" id="A0AAQ3UFT7"/>
<evidence type="ECO:0000256" key="1">
    <source>
        <dbReference type="SAM" id="Coils"/>
    </source>
</evidence>
<dbReference type="PANTHER" id="PTHR33499">
    <property type="entry name" value="OS12G0282400 PROTEIN-RELATED"/>
    <property type="match status" value="1"/>
</dbReference>
<dbReference type="EMBL" id="CP144752">
    <property type="protein sequence ID" value="WVZ89360.1"/>
    <property type="molecule type" value="Genomic_DNA"/>
</dbReference>
<gene>
    <name evidence="3" type="ORF">U9M48_035780</name>
</gene>
<protein>
    <submittedName>
        <fullName evidence="3">Uncharacterized protein</fullName>
    </submittedName>
</protein>
<keyword evidence="4" id="KW-1185">Reference proteome</keyword>
<feature type="region of interest" description="Disordered" evidence="2">
    <location>
        <begin position="595"/>
        <end position="625"/>
    </location>
</feature>
<dbReference type="InterPro" id="IPR004252">
    <property type="entry name" value="Probable_transposase_24"/>
</dbReference>
<feature type="region of interest" description="Disordered" evidence="2">
    <location>
        <begin position="200"/>
        <end position="250"/>
    </location>
</feature>
<feature type="coiled-coil region" evidence="1">
    <location>
        <begin position="530"/>
        <end position="564"/>
    </location>
</feature>